<evidence type="ECO:0000313" key="1">
    <source>
        <dbReference type="EMBL" id="KAJ8639774.1"/>
    </source>
</evidence>
<comment type="caution">
    <text evidence="1">The sequence shown here is derived from an EMBL/GenBank/DDBJ whole genome shotgun (WGS) entry which is preliminary data.</text>
</comment>
<proteinExistence type="predicted"/>
<accession>A0ACC2M245</accession>
<sequence>MLVELAGLHRPTAKQIDFQDEFESVASEDEQKLCSNKDCFSMANSGKRTPKHCWSYNKLFMKVFFQGLLQETNPRMPGKY</sequence>
<dbReference type="EMBL" id="CM056813">
    <property type="protein sequence ID" value="KAJ8639774.1"/>
    <property type="molecule type" value="Genomic_DNA"/>
</dbReference>
<organism evidence="1 2">
    <name type="scientific">Persea americana</name>
    <name type="common">Avocado</name>
    <dbReference type="NCBI Taxonomy" id="3435"/>
    <lineage>
        <taxon>Eukaryota</taxon>
        <taxon>Viridiplantae</taxon>
        <taxon>Streptophyta</taxon>
        <taxon>Embryophyta</taxon>
        <taxon>Tracheophyta</taxon>
        <taxon>Spermatophyta</taxon>
        <taxon>Magnoliopsida</taxon>
        <taxon>Magnoliidae</taxon>
        <taxon>Laurales</taxon>
        <taxon>Lauraceae</taxon>
        <taxon>Persea</taxon>
    </lineage>
</organism>
<protein>
    <submittedName>
        <fullName evidence="1">Uncharacterized protein</fullName>
    </submittedName>
</protein>
<reference evidence="1 2" key="1">
    <citation type="journal article" date="2022" name="Hortic Res">
        <title>A haplotype resolved chromosomal level avocado genome allows analysis of novel avocado genes.</title>
        <authorList>
            <person name="Nath O."/>
            <person name="Fletcher S.J."/>
            <person name="Hayward A."/>
            <person name="Shaw L.M."/>
            <person name="Masouleh A.K."/>
            <person name="Furtado A."/>
            <person name="Henry R.J."/>
            <person name="Mitter N."/>
        </authorList>
    </citation>
    <scope>NUCLEOTIDE SEQUENCE [LARGE SCALE GENOMIC DNA]</scope>
    <source>
        <strain evidence="2">cv. Hass</strain>
    </source>
</reference>
<name>A0ACC2M245_PERAE</name>
<evidence type="ECO:0000313" key="2">
    <source>
        <dbReference type="Proteomes" id="UP001234297"/>
    </source>
</evidence>
<gene>
    <name evidence="1" type="ORF">MRB53_016468</name>
</gene>
<keyword evidence="2" id="KW-1185">Reference proteome</keyword>
<dbReference type="Proteomes" id="UP001234297">
    <property type="component" value="Chromosome 5"/>
</dbReference>